<comment type="caution">
    <text evidence="2">The sequence shown here is derived from an EMBL/GenBank/DDBJ whole genome shotgun (WGS) entry which is preliminary data.</text>
</comment>
<gene>
    <name evidence="2" type="ORF">Q5741_17720</name>
</gene>
<name>A0ABT9CI51_9BACL</name>
<feature type="compositionally biased region" description="Basic and acidic residues" evidence="1">
    <location>
        <begin position="23"/>
        <end position="32"/>
    </location>
</feature>
<feature type="region of interest" description="Disordered" evidence="1">
    <location>
        <begin position="60"/>
        <end position="86"/>
    </location>
</feature>
<accession>A0ABT9CI51</accession>
<evidence type="ECO:0000256" key="1">
    <source>
        <dbReference type="SAM" id="MobiDB-lite"/>
    </source>
</evidence>
<evidence type="ECO:0000313" key="3">
    <source>
        <dbReference type="Proteomes" id="UP001240171"/>
    </source>
</evidence>
<feature type="region of interest" description="Disordered" evidence="1">
    <location>
        <begin position="1"/>
        <end position="32"/>
    </location>
</feature>
<sequence length="86" mass="10367">MSHPEELERKLHDLLTEGEMEQEDVKERQREELPPRYEIRIQTQLDPIAEETRRYRSIAKELDNRYDKYDSSQEPGEQHRSGPDSK</sequence>
<reference evidence="2 3" key="1">
    <citation type="submission" date="2023-07" db="EMBL/GenBank/DDBJ databases">
        <title>Paenibacillus sp. JX-17 nov. isolated from soil.</title>
        <authorList>
            <person name="Wan Y."/>
            <person name="Liu B."/>
        </authorList>
    </citation>
    <scope>NUCLEOTIDE SEQUENCE [LARGE SCALE GENOMIC DNA]</scope>
    <source>
        <strain evidence="2 3">JX-17</strain>
    </source>
</reference>
<feature type="compositionally biased region" description="Basic and acidic residues" evidence="1">
    <location>
        <begin position="1"/>
        <end position="15"/>
    </location>
</feature>
<organism evidence="2 3">
    <name type="scientific">Paenibacillus lacisoli</name>
    <dbReference type="NCBI Taxonomy" id="3064525"/>
    <lineage>
        <taxon>Bacteria</taxon>
        <taxon>Bacillati</taxon>
        <taxon>Bacillota</taxon>
        <taxon>Bacilli</taxon>
        <taxon>Bacillales</taxon>
        <taxon>Paenibacillaceae</taxon>
        <taxon>Paenibacillus</taxon>
    </lineage>
</organism>
<keyword evidence="3" id="KW-1185">Reference proteome</keyword>
<dbReference type="Proteomes" id="UP001240171">
    <property type="component" value="Unassembled WGS sequence"/>
</dbReference>
<protein>
    <submittedName>
        <fullName evidence="2">Uncharacterized protein</fullName>
    </submittedName>
</protein>
<dbReference type="RefSeq" id="WP_305025467.1">
    <property type="nucleotide sequence ID" value="NZ_JAUQTB010000014.1"/>
</dbReference>
<proteinExistence type="predicted"/>
<dbReference type="EMBL" id="JAUQTB010000014">
    <property type="protein sequence ID" value="MDO7908243.1"/>
    <property type="molecule type" value="Genomic_DNA"/>
</dbReference>
<evidence type="ECO:0000313" key="2">
    <source>
        <dbReference type="EMBL" id="MDO7908243.1"/>
    </source>
</evidence>